<evidence type="ECO:0000259" key="7">
    <source>
        <dbReference type="PROSITE" id="PS50968"/>
    </source>
</evidence>
<comment type="catalytic activity">
    <reaction evidence="5">
        <text>N(6)-[(R)-dihydrolipoyl]-L-lysyl-[protein] + acetyl-CoA = N(6)-[(R)-S(8)-acetyldihydrolipoyl]-L-lysyl-[protein] + CoA</text>
        <dbReference type="Rhea" id="RHEA:17017"/>
        <dbReference type="Rhea" id="RHEA-COMP:10475"/>
        <dbReference type="Rhea" id="RHEA-COMP:10478"/>
        <dbReference type="ChEBI" id="CHEBI:57287"/>
        <dbReference type="ChEBI" id="CHEBI:57288"/>
        <dbReference type="ChEBI" id="CHEBI:83100"/>
        <dbReference type="ChEBI" id="CHEBI:83111"/>
        <dbReference type="EC" id="2.3.1.12"/>
    </reaction>
</comment>
<dbReference type="GO" id="GO:0005739">
    <property type="term" value="C:mitochondrion"/>
    <property type="evidence" value="ECO:0000318"/>
    <property type="project" value="GO_Central"/>
</dbReference>
<name>B3S488_TRIAD</name>
<dbReference type="KEGG" id="tad:TRIADDRAFT_50632"/>
<dbReference type="CTD" id="6756358"/>
<dbReference type="PANTHER" id="PTHR23151:SF90">
    <property type="entry name" value="DIHYDROLIPOYLLYSINE-RESIDUE ACETYLTRANSFERASE COMPONENT OF PYRUVATE DEHYDROGENASE COMPLEX, MITOCHONDRIAL-RELATED"/>
    <property type="match status" value="1"/>
</dbReference>
<comment type="subcellular location">
    <subcellularLocation>
        <location evidence="5">Mitochondrion</location>
    </subcellularLocation>
</comment>
<evidence type="ECO:0000259" key="8">
    <source>
        <dbReference type="PROSITE" id="PS51826"/>
    </source>
</evidence>
<keyword evidence="4 5" id="KW-0012">Acyltransferase</keyword>
<dbReference type="InterPro" id="IPR045257">
    <property type="entry name" value="E2/Pdx1"/>
</dbReference>
<dbReference type="SUPFAM" id="SSF51230">
    <property type="entry name" value="Single hybrid motif"/>
    <property type="match status" value="1"/>
</dbReference>
<evidence type="ECO:0000313" key="9">
    <source>
        <dbReference type="EMBL" id="EDV22413.1"/>
    </source>
</evidence>
<dbReference type="NCBIfam" id="TIGR01349">
    <property type="entry name" value="PDHac_trf_mito"/>
    <property type="match status" value="1"/>
</dbReference>
<dbReference type="OMA" id="ATIEWEA"/>
<dbReference type="FunFam" id="2.40.50.100:FF:000010">
    <property type="entry name" value="Acetyltransferase component of pyruvate dehydrogenase complex"/>
    <property type="match status" value="1"/>
</dbReference>
<dbReference type="HOGENOM" id="CLU_016733_10_2_1"/>
<organism evidence="9 10">
    <name type="scientific">Trichoplax adhaerens</name>
    <name type="common">Trichoplax reptans</name>
    <dbReference type="NCBI Taxonomy" id="10228"/>
    <lineage>
        <taxon>Eukaryota</taxon>
        <taxon>Metazoa</taxon>
        <taxon>Placozoa</taxon>
        <taxon>Uniplacotomia</taxon>
        <taxon>Trichoplacea</taxon>
        <taxon>Trichoplacidae</taxon>
        <taxon>Trichoplax</taxon>
    </lineage>
</organism>
<dbReference type="STRING" id="10228.B3S488"/>
<keyword evidence="3 5" id="KW-0450">Lipoyl</keyword>
<keyword evidence="10" id="KW-1185">Reference proteome</keyword>
<dbReference type="OrthoDB" id="537444at2759"/>
<dbReference type="PhylomeDB" id="B3S488"/>
<dbReference type="Pfam" id="PF00364">
    <property type="entry name" value="Biotin_lipoyl"/>
    <property type="match status" value="1"/>
</dbReference>
<dbReference type="InParanoid" id="B3S488"/>
<dbReference type="PROSITE" id="PS50968">
    <property type="entry name" value="BIOTINYL_LIPOYL"/>
    <property type="match status" value="1"/>
</dbReference>
<dbReference type="Proteomes" id="UP000009022">
    <property type="component" value="Unassembled WGS sequence"/>
</dbReference>
<dbReference type="Gene3D" id="4.10.320.10">
    <property type="entry name" value="E3-binding domain"/>
    <property type="match status" value="1"/>
</dbReference>
<comment type="function">
    <text evidence="5">The pyruvate dehydrogenase complex catalyzes the overall conversion of pyruvate to acetyl-CoA and CO(2).</text>
</comment>
<evidence type="ECO:0000256" key="3">
    <source>
        <dbReference type="ARBA" id="ARBA00022823"/>
    </source>
</evidence>
<evidence type="ECO:0000256" key="4">
    <source>
        <dbReference type="ARBA" id="ARBA00023315"/>
    </source>
</evidence>
<dbReference type="Gene3D" id="3.30.559.10">
    <property type="entry name" value="Chloramphenicol acetyltransferase-like domain"/>
    <property type="match status" value="1"/>
</dbReference>
<dbReference type="FunCoup" id="B3S488">
    <property type="interactions" value="1838"/>
</dbReference>
<sequence length="408" mass="44206">MQMGTLLSWEKAEGDELEDGDLLASIETDKATMDWETPEAGYLAKIVTPEGTKDIPVGKLVCIIVENKEDINAFKDFKDEGGEVTEAVSVSSETVHEPARSQEEKPMQQSVDTTSAKSALTPAGDRIFASPLARSIASEQGVDLASIAGSGPGGQIRKDDVLNFASTPTTTAAPPSEAQYVDIPISGVRKIIANRLSESKQTIPHYYLTVDINVDEILSLRKRFNDMANGNYKLSVNDFVVKAAALSMKEVPEVNSSWHDTYIRQYKGVDVSVAVDTGTGLITPIIFDAHNKGLSSISSDVTSLALRARENKLKPEEFQGGTFTISNLGMFGIKQFTAIINPPQACILAVGTTEKRMIPDNDVESGYSTATFMSVTLSCDHRIVDGATGARWLSVFRSLMEKPETMLL</sequence>
<evidence type="ECO:0000256" key="2">
    <source>
        <dbReference type="ARBA" id="ARBA00022679"/>
    </source>
</evidence>
<feature type="compositionally biased region" description="Basic and acidic residues" evidence="6">
    <location>
        <begin position="94"/>
        <end position="106"/>
    </location>
</feature>
<dbReference type="InterPro" id="IPR006257">
    <property type="entry name" value="LAT1"/>
</dbReference>
<evidence type="ECO:0000313" key="10">
    <source>
        <dbReference type="Proteomes" id="UP000009022"/>
    </source>
</evidence>
<dbReference type="PROSITE" id="PS51826">
    <property type="entry name" value="PSBD"/>
    <property type="match status" value="1"/>
</dbReference>
<dbReference type="AlphaFoldDB" id="B3S488"/>
<comment type="cofactor">
    <cofactor evidence="5">
        <name>(R)-lipoate</name>
        <dbReference type="ChEBI" id="CHEBI:83088"/>
    </cofactor>
    <text evidence="5">Binds 1 lipoyl cofactor covalently.</text>
</comment>
<proteinExistence type="inferred from homology"/>
<dbReference type="PANTHER" id="PTHR23151">
    <property type="entry name" value="DIHYDROLIPOAMIDE ACETYL/SUCCINYL-TRANSFERASE-RELATED"/>
    <property type="match status" value="1"/>
</dbReference>
<evidence type="ECO:0000256" key="6">
    <source>
        <dbReference type="SAM" id="MobiDB-lite"/>
    </source>
</evidence>
<dbReference type="FunFam" id="3.30.559.10:FF:000003">
    <property type="entry name" value="Acetyltransferase component of pyruvate dehydrogenase complex"/>
    <property type="match status" value="1"/>
</dbReference>
<evidence type="ECO:0000256" key="5">
    <source>
        <dbReference type="RuleBase" id="RU361137"/>
    </source>
</evidence>
<protein>
    <recommendedName>
        <fullName evidence="5">Acetyltransferase component of pyruvate dehydrogenase complex</fullName>
        <ecNumber evidence="5">2.3.1.12</ecNumber>
    </recommendedName>
</protein>
<feature type="region of interest" description="Disordered" evidence="6">
    <location>
        <begin position="91"/>
        <end position="118"/>
    </location>
</feature>
<dbReference type="CDD" id="cd06849">
    <property type="entry name" value="lipoyl_domain"/>
    <property type="match status" value="1"/>
</dbReference>
<dbReference type="Pfam" id="PF02817">
    <property type="entry name" value="E3_binding"/>
    <property type="match status" value="1"/>
</dbReference>
<dbReference type="SUPFAM" id="SSF52777">
    <property type="entry name" value="CoA-dependent acyltransferases"/>
    <property type="match status" value="1"/>
</dbReference>
<dbReference type="Pfam" id="PF00198">
    <property type="entry name" value="2-oxoacid_dh"/>
    <property type="match status" value="1"/>
</dbReference>
<dbReference type="InterPro" id="IPR036625">
    <property type="entry name" value="E3-bd_dom_sf"/>
</dbReference>
<keyword evidence="2 5" id="KW-0808">Transferase</keyword>
<dbReference type="InterPro" id="IPR011053">
    <property type="entry name" value="Single_hybrid_motif"/>
</dbReference>
<dbReference type="GO" id="GO:0045254">
    <property type="term" value="C:pyruvate dehydrogenase complex"/>
    <property type="evidence" value="ECO:0000318"/>
    <property type="project" value="GO_Central"/>
</dbReference>
<feature type="domain" description="Lipoyl-binding" evidence="7">
    <location>
        <begin position="1"/>
        <end position="65"/>
    </location>
</feature>
<feature type="compositionally biased region" description="Polar residues" evidence="6">
    <location>
        <begin position="107"/>
        <end position="118"/>
    </location>
</feature>
<dbReference type="EMBL" id="DS985249">
    <property type="protein sequence ID" value="EDV22413.1"/>
    <property type="molecule type" value="Genomic_DNA"/>
</dbReference>
<dbReference type="EC" id="2.3.1.12" evidence="5"/>
<dbReference type="InterPro" id="IPR004167">
    <property type="entry name" value="PSBD"/>
</dbReference>
<dbReference type="GO" id="GO:0006086">
    <property type="term" value="P:pyruvate decarboxylation to acetyl-CoA"/>
    <property type="evidence" value="ECO:0000318"/>
    <property type="project" value="GO_Central"/>
</dbReference>
<comment type="similarity">
    <text evidence="1 5">Belongs to the 2-oxoacid dehydrogenase family.</text>
</comment>
<evidence type="ECO:0000256" key="1">
    <source>
        <dbReference type="ARBA" id="ARBA00007317"/>
    </source>
</evidence>
<accession>B3S488</accession>
<dbReference type="InterPro" id="IPR023213">
    <property type="entry name" value="CAT-like_dom_sf"/>
</dbReference>
<gene>
    <name evidence="9" type="ORF">TRIADDRAFT_50632</name>
</gene>
<dbReference type="GO" id="GO:0004742">
    <property type="term" value="F:dihydrolipoyllysine-residue acetyltransferase activity"/>
    <property type="evidence" value="ECO:0000318"/>
    <property type="project" value="GO_Central"/>
</dbReference>
<dbReference type="Gene3D" id="2.40.50.100">
    <property type="match status" value="1"/>
</dbReference>
<dbReference type="InterPro" id="IPR001078">
    <property type="entry name" value="2-oxoacid_DH_actylTfrase"/>
</dbReference>
<feature type="domain" description="Peripheral subunit-binding (PSBD)" evidence="8">
    <location>
        <begin position="128"/>
        <end position="165"/>
    </location>
</feature>
<dbReference type="GeneID" id="6756358"/>
<dbReference type="SUPFAM" id="SSF47005">
    <property type="entry name" value="Peripheral subunit-binding domain of 2-oxo acid dehydrogenase complex"/>
    <property type="match status" value="1"/>
</dbReference>
<dbReference type="RefSeq" id="XP_002114957.1">
    <property type="nucleotide sequence ID" value="XM_002114921.1"/>
</dbReference>
<dbReference type="InterPro" id="IPR000089">
    <property type="entry name" value="Biotin_lipoyl"/>
</dbReference>
<reference evidence="9 10" key="1">
    <citation type="journal article" date="2008" name="Nature">
        <title>The Trichoplax genome and the nature of placozoans.</title>
        <authorList>
            <person name="Srivastava M."/>
            <person name="Begovic E."/>
            <person name="Chapman J."/>
            <person name="Putnam N.H."/>
            <person name="Hellsten U."/>
            <person name="Kawashima T."/>
            <person name="Kuo A."/>
            <person name="Mitros T."/>
            <person name="Salamov A."/>
            <person name="Carpenter M.L."/>
            <person name="Signorovitch A.Y."/>
            <person name="Moreno M.A."/>
            <person name="Kamm K."/>
            <person name="Grimwood J."/>
            <person name="Schmutz J."/>
            <person name="Shapiro H."/>
            <person name="Grigoriev I.V."/>
            <person name="Buss L.W."/>
            <person name="Schierwater B."/>
            <person name="Dellaporta S.L."/>
            <person name="Rokhsar D.S."/>
        </authorList>
    </citation>
    <scope>NUCLEOTIDE SEQUENCE [LARGE SCALE GENOMIC DNA]</scope>
    <source>
        <strain evidence="9 10">Grell-BS-1999</strain>
    </source>
</reference>
<dbReference type="eggNOG" id="KOG0557">
    <property type="taxonomic scope" value="Eukaryota"/>
</dbReference>